<evidence type="ECO:0000256" key="1">
    <source>
        <dbReference type="SAM" id="Phobius"/>
    </source>
</evidence>
<protein>
    <recommendedName>
        <fullName evidence="4">ATP synthase F0 subunit 8</fullName>
    </recommendedName>
</protein>
<evidence type="ECO:0008006" key="4">
    <source>
        <dbReference type="Google" id="ProtNLM"/>
    </source>
</evidence>
<sequence length="63" mass="7477">MENIKKINPFWGFIAAILGWTLFKHFDSTSFKFADPYFDIVYFIVFVVAIFFIIKDFKQQSGK</sequence>
<evidence type="ECO:0000313" key="3">
    <source>
        <dbReference type="Proteomes" id="UP001302949"/>
    </source>
</evidence>
<dbReference type="EMBL" id="JAYFUM010000006">
    <property type="protein sequence ID" value="MEA5138607.1"/>
    <property type="molecule type" value="Genomic_DNA"/>
</dbReference>
<keyword evidence="1" id="KW-1133">Transmembrane helix</keyword>
<dbReference type="Proteomes" id="UP001302949">
    <property type="component" value="Unassembled WGS sequence"/>
</dbReference>
<reference evidence="2 3" key="1">
    <citation type="submission" date="2023-12" db="EMBL/GenBank/DDBJ databases">
        <title>Novel species of the genus Arcicella isolated from rivers.</title>
        <authorList>
            <person name="Lu H."/>
        </authorList>
    </citation>
    <scope>NUCLEOTIDE SEQUENCE [LARGE SCALE GENOMIC DNA]</scope>
    <source>
        <strain evidence="2 3">KCTC 23307</strain>
    </source>
</reference>
<accession>A0ABU5Q7Q4</accession>
<gene>
    <name evidence="2" type="ORF">VB248_05675</name>
</gene>
<comment type="caution">
    <text evidence="2">The sequence shown here is derived from an EMBL/GenBank/DDBJ whole genome shotgun (WGS) entry which is preliminary data.</text>
</comment>
<dbReference type="RefSeq" id="WP_323295774.1">
    <property type="nucleotide sequence ID" value="NZ_JAYFUM010000006.1"/>
</dbReference>
<organism evidence="2 3">
    <name type="scientific">Arcicella rigui</name>
    <dbReference type="NCBI Taxonomy" id="797020"/>
    <lineage>
        <taxon>Bacteria</taxon>
        <taxon>Pseudomonadati</taxon>
        <taxon>Bacteroidota</taxon>
        <taxon>Cytophagia</taxon>
        <taxon>Cytophagales</taxon>
        <taxon>Flectobacillaceae</taxon>
        <taxon>Arcicella</taxon>
    </lineage>
</organism>
<keyword evidence="3" id="KW-1185">Reference proteome</keyword>
<keyword evidence="1" id="KW-0472">Membrane</keyword>
<proteinExistence type="predicted"/>
<keyword evidence="1" id="KW-0812">Transmembrane</keyword>
<feature type="transmembrane region" description="Helical" evidence="1">
    <location>
        <begin position="37"/>
        <end position="54"/>
    </location>
</feature>
<name>A0ABU5Q7Q4_9BACT</name>
<evidence type="ECO:0000313" key="2">
    <source>
        <dbReference type="EMBL" id="MEA5138607.1"/>
    </source>
</evidence>
<feature type="transmembrane region" description="Helical" evidence="1">
    <location>
        <begin position="7"/>
        <end position="25"/>
    </location>
</feature>